<dbReference type="CDD" id="cd17743">
    <property type="entry name" value="BRCT_BRC1_like_rpt5"/>
    <property type="match status" value="1"/>
</dbReference>
<dbReference type="STRING" id="363999.A0A439CWZ3"/>
<feature type="domain" description="BRCT" evidence="2">
    <location>
        <begin position="339"/>
        <end position="411"/>
    </location>
</feature>
<keyword evidence="4" id="KW-1185">Reference proteome</keyword>
<protein>
    <recommendedName>
        <fullName evidence="2">BRCT domain-containing protein</fullName>
    </recommendedName>
</protein>
<feature type="domain" description="BRCT" evidence="2">
    <location>
        <begin position="605"/>
        <end position="691"/>
    </location>
</feature>
<reference evidence="3 4" key="1">
    <citation type="submission" date="2018-12" db="EMBL/GenBank/DDBJ databases">
        <title>Draft genome sequence of Xylaria grammica IHI A82.</title>
        <authorList>
            <person name="Buettner E."/>
            <person name="Kellner H."/>
        </authorList>
    </citation>
    <scope>NUCLEOTIDE SEQUENCE [LARGE SCALE GENOMIC DNA]</scope>
    <source>
        <strain evidence="3 4">IHI A82</strain>
    </source>
</reference>
<dbReference type="Proteomes" id="UP000286045">
    <property type="component" value="Unassembled WGS sequence"/>
</dbReference>
<feature type="compositionally biased region" description="Polar residues" evidence="1">
    <location>
        <begin position="538"/>
        <end position="547"/>
    </location>
</feature>
<dbReference type="Pfam" id="PF12738">
    <property type="entry name" value="PTCB-BRCT"/>
    <property type="match status" value="1"/>
</dbReference>
<feature type="domain" description="BRCT" evidence="2">
    <location>
        <begin position="103"/>
        <end position="193"/>
    </location>
</feature>
<dbReference type="CDD" id="cd18436">
    <property type="entry name" value="BRCT_BRC1_like_rpt2"/>
    <property type="match status" value="1"/>
</dbReference>
<dbReference type="SMART" id="SM00292">
    <property type="entry name" value="BRCT"/>
    <property type="match status" value="6"/>
</dbReference>
<accession>A0A439CWZ3</accession>
<evidence type="ECO:0000256" key="1">
    <source>
        <dbReference type="SAM" id="MobiDB-lite"/>
    </source>
</evidence>
<dbReference type="PANTHER" id="PTHR47667">
    <property type="entry name" value="REGULATOR OF TY1 TRANSPOSITION PROTEIN 107"/>
    <property type="match status" value="1"/>
</dbReference>
<sequence length="832" mass="93591">MADQEGSSLFGLCVFAFVPSGDLTDTIIDELSQSIVKYGGQVCSRKRDGSLPLATITHIVSNTIEFPQYDTSTTMMIPVVKSKWISASLAKGKQAQIRPYTPDPRMIFSDVMLSCADIPDSDKDTIIGATMAMGGMYSDHVTKLTTHICALSTDHPKVRMAMEKKHKCNIVLPHWFDDCFRLGKRIDEGPYLLPDPEILRVSPGRSIEPQQSPYLDGAISARPDYMSPPSSPNERELQLTVFNEKKIMLSKDLEMRGRLRDILASLVSKGGGQLTDNAEECDWLICRYRDTKEYILASQLGKTVGNMSWLFYLIQHNAWSNPLHRLLHYPEPRNGIPGFQDMRISVSNYGGEARIYLENLIKSAGATFTKTMKADNTHLVTARDNSEKCEAARDWNIHMVNHLWIEESYAKCEMQSLTVSKYTHFPPRTNLGEIMGQTFLDEKRLQTLYFPGGPEKTTLTLGRKRKALDMTDENSAVEGQASGASAGRPVRKEFDIMRDTEVEDVDATELPAQPNRRSTEFATPARGRHVRSGKENETPSTVPSSGRSAKDKALGRLSTMAPDIALYEKEKKARPEGRPTTGEDKEPKSEKRPAKKARPTLPEVDVRVILTGFKRWVNDKHREDADRKKLRDMGIAVVQDGQPCDYLIAPQLVRTVKFLRNLSKGAIVLSSTWVEECLDTKQVPDPDDYILKDHENEKRFGLKLETSIRRAQENNGRLLEGIPIYCTAGIKNGIESYQAIAEANSALFMVYGPKSGSTIKVTNPEDDELGPEPVYLLSTSTPEEKKLWKRFEDMARKGNMEPRVVASDWLLDVVMKQEVSFDKKYLVTNFFI</sequence>
<organism evidence="3 4">
    <name type="scientific">Xylaria grammica</name>
    <dbReference type="NCBI Taxonomy" id="363999"/>
    <lineage>
        <taxon>Eukaryota</taxon>
        <taxon>Fungi</taxon>
        <taxon>Dikarya</taxon>
        <taxon>Ascomycota</taxon>
        <taxon>Pezizomycotina</taxon>
        <taxon>Sordariomycetes</taxon>
        <taxon>Xylariomycetidae</taxon>
        <taxon>Xylariales</taxon>
        <taxon>Xylariaceae</taxon>
        <taxon>Xylaria</taxon>
    </lineage>
</organism>
<feature type="compositionally biased region" description="Basic and acidic residues" evidence="1">
    <location>
        <begin position="566"/>
        <end position="592"/>
    </location>
</feature>
<dbReference type="GO" id="GO:0006302">
    <property type="term" value="P:double-strand break repair"/>
    <property type="evidence" value="ECO:0007669"/>
    <property type="project" value="TreeGrafter"/>
</dbReference>
<dbReference type="Pfam" id="PF00533">
    <property type="entry name" value="BRCT"/>
    <property type="match status" value="1"/>
</dbReference>
<dbReference type="CDD" id="cd18437">
    <property type="entry name" value="BRCT_BRC1_like_rpt3"/>
    <property type="match status" value="1"/>
</dbReference>
<comment type="caution">
    <text evidence="3">The sequence shown here is derived from an EMBL/GenBank/DDBJ whole genome shotgun (WGS) entry which is preliminary data.</text>
</comment>
<evidence type="ECO:0000313" key="4">
    <source>
        <dbReference type="Proteomes" id="UP000286045"/>
    </source>
</evidence>
<feature type="domain" description="BRCT" evidence="2">
    <location>
        <begin position="5"/>
        <end position="102"/>
    </location>
</feature>
<dbReference type="GO" id="GO:0035361">
    <property type="term" value="C:Cul8-RING ubiquitin ligase complex"/>
    <property type="evidence" value="ECO:0007669"/>
    <property type="project" value="TreeGrafter"/>
</dbReference>
<dbReference type="Pfam" id="PF16770">
    <property type="entry name" value="RTT107_BRCT_5"/>
    <property type="match status" value="1"/>
</dbReference>
<dbReference type="AlphaFoldDB" id="A0A439CWZ3"/>
<dbReference type="SUPFAM" id="SSF52113">
    <property type="entry name" value="BRCT domain"/>
    <property type="match status" value="5"/>
</dbReference>
<feature type="compositionally biased region" description="Basic and acidic residues" evidence="1">
    <location>
        <begin position="490"/>
        <end position="500"/>
    </location>
</feature>
<evidence type="ECO:0000259" key="2">
    <source>
        <dbReference type="PROSITE" id="PS50172"/>
    </source>
</evidence>
<name>A0A439CWZ3_9PEZI</name>
<dbReference type="PROSITE" id="PS50172">
    <property type="entry name" value="BRCT"/>
    <property type="match status" value="5"/>
</dbReference>
<dbReference type="FunFam" id="3.40.50.10190:FF:000048">
    <property type="entry name" value="DNA repair protein Rtt107"/>
    <property type="match status" value="1"/>
</dbReference>
<dbReference type="CDD" id="cd18438">
    <property type="entry name" value="BRCT_BRC1_like_rpt4"/>
    <property type="match status" value="1"/>
</dbReference>
<dbReference type="InterPro" id="IPR001357">
    <property type="entry name" value="BRCT_dom"/>
</dbReference>
<dbReference type="Gene3D" id="3.40.50.10190">
    <property type="entry name" value="BRCT domain"/>
    <property type="match status" value="5"/>
</dbReference>
<dbReference type="GO" id="GO:0005634">
    <property type="term" value="C:nucleus"/>
    <property type="evidence" value="ECO:0007669"/>
    <property type="project" value="TreeGrafter"/>
</dbReference>
<feature type="region of interest" description="Disordered" evidence="1">
    <location>
        <begin position="470"/>
        <end position="599"/>
    </location>
</feature>
<dbReference type="EMBL" id="RYZI01000315">
    <property type="protein sequence ID" value="RWA06705.1"/>
    <property type="molecule type" value="Genomic_DNA"/>
</dbReference>
<dbReference type="PANTHER" id="PTHR47667:SF1">
    <property type="entry name" value="REGULATOR OF TY1 TRANSPOSITION PROTEIN 107"/>
    <property type="match status" value="1"/>
</dbReference>
<proteinExistence type="predicted"/>
<dbReference type="InterPro" id="IPR036420">
    <property type="entry name" value="BRCT_dom_sf"/>
</dbReference>
<dbReference type="FunFam" id="3.40.50.10190:FF:000066">
    <property type="entry name" value="BRCT domain protein (Eurofung)"/>
    <property type="match status" value="1"/>
</dbReference>
<dbReference type="GO" id="GO:1990683">
    <property type="term" value="P:DNA double-strand break attachment to nuclear envelope"/>
    <property type="evidence" value="ECO:0007669"/>
    <property type="project" value="TreeGrafter"/>
</dbReference>
<gene>
    <name evidence="3" type="ORF">EKO27_g8394</name>
</gene>
<feature type="domain" description="BRCT" evidence="2">
    <location>
        <begin position="714"/>
        <end position="827"/>
    </location>
</feature>
<evidence type="ECO:0000313" key="3">
    <source>
        <dbReference type="EMBL" id="RWA06705.1"/>
    </source>
</evidence>
<dbReference type="CDD" id="cd18439">
    <property type="entry name" value="BRCT_BRC1_like_rpt6"/>
    <property type="match status" value="1"/>
</dbReference>
<dbReference type="InterPro" id="IPR053036">
    <property type="entry name" value="CellCycle_DNARepair_Reg"/>
</dbReference>